<reference evidence="2 3" key="1">
    <citation type="journal article" date="2012" name="Genome Biol.">
        <title>Genome and low-iron response of an oceanic diatom adapted to chronic iron limitation.</title>
        <authorList>
            <person name="Lommer M."/>
            <person name="Specht M."/>
            <person name="Roy A.S."/>
            <person name="Kraemer L."/>
            <person name="Andreson R."/>
            <person name="Gutowska M.A."/>
            <person name="Wolf J."/>
            <person name="Bergner S.V."/>
            <person name="Schilhabel M.B."/>
            <person name="Klostermeier U.C."/>
            <person name="Beiko R.G."/>
            <person name="Rosenstiel P."/>
            <person name="Hippler M."/>
            <person name="Laroche J."/>
        </authorList>
    </citation>
    <scope>NUCLEOTIDE SEQUENCE [LARGE SCALE GENOMIC DNA]</scope>
    <source>
        <strain evidence="2 3">CCMP1005</strain>
    </source>
</reference>
<name>K0T6C8_THAOC</name>
<evidence type="ECO:0000313" key="2">
    <source>
        <dbReference type="EMBL" id="EJK68876.1"/>
    </source>
</evidence>
<organism evidence="2 3">
    <name type="scientific">Thalassiosira oceanica</name>
    <name type="common">Marine diatom</name>
    <dbReference type="NCBI Taxonomy" id="159749"/>
    <lineage>
        <taxon>Eukaryota</taxon>
        <taxon>Sar</taxon>
        <taxon>Stramenopiles</taxon>
        <taxon>Ochrophyta</taxon>
        <taxon>Bacillariophyta</taxon>
        <taxon>Coscinodiscophyceae</taxon>
        <taxon>Thalassiosirophycidae</taxon>
        <taxon>Thalassiosirales</taxon>
        <taxon>Thalassiosiraceae</taxon>
        <taxon>Thalassiosira</taxon>
    </lineage>
</organism>
<evidence type="ECO:0000313" key="3">
    <source>
        <dbReference type="Proteomes" id="UP000266841"/>
    </source>
</evidence>
<sequence length="227" mass="24351">MRSGSGDKSTELANDVWGDIAVPFPSLPLGRNIISPLFNNSSNNSKPSSAQRNATPSPDDIPASSSTEPNQLGAPVAGKDVNVRRTRAKSFIPPSILGEPQSKTSKPLPMPSTHVQRTDSEKVLDLEVSKAFYIENQMASRRRMHTERLSGSGLRRSAPPGQISCADGFELRRSKRSKTDLASAAQPSIPSTPERKTSLASLTRATRGSGMSLTSARDMSGIFSIDM</sequence>
<accession>K0T6C8</accession>
<dbReference type="Proteomes" id="UP000266841">
    <property type="component" value="Unassembled WGS sequence"/>
</dbReference>
<protein>
    <submittedName>
        <fullName evidence="2">Uncharacterized protein</fullName>
    </submittedName>
</protein>
<evidence type="ECO:0000256" key="1">
    <source>
        <dbReference type="SAM" id="MobiDB-lite"/>
    </source>
</evidence>
<feature type="compositionally biased region" description="Low complexity" evidence="1">
    <location>
        <begin position="33"/>
        <end position="49"/>
    </location>
</feature>
<gene>
    <name evidence="2" type="ORF">THAOC_09913</name>
</gene>
<feature type="region of interest" description="Disordered" evidence="1">
    <location>
        <begin position="145"/>
        <end position="213"/>
    </location>
</feature>
<dbReference type="AlphaFoldDB" id="K0T6C8"/>
<feature type="region of interest" description="Disordered" evidence="1">
    <location>
        <begin position="33"/>
        <end position="119"/>
    </location>
</feature>
<keyword evidence="3" id="KW-1185">Reference proteome</keyword>
<comment type="caution">
    <text evidence="2">The sequence shown here is derived from an EMBL/GenBank/DDBJ whole genome shotgun (WGS) entry which is preliminary data.</text>
</comment>
<dbReference type="EMBL" id="AGNL01010731">
    <property type="protein sequence ID" value="EJK68876.1"/>
    <property type="molecule type" value="Genomic_DNA"/>
</dbReference>
<proteinExistence type="predicted"/>
<feature type="compositionally biased region" description="Polar residues" evidence="1">
    <location>
        <begin position="198"/>
        <end position="213"/>
    </location>
</feature>